<keyword evidence="4" id="KW-0804">Transcription</keyword>
<dbReference type="Proteomes" id="UP001153636">
    <property type="component" value="Chromosome 5"/>
</dbReference>
<dbReference type="OrthoDB" id="6781290at2759"/>
<organism evidence="8 9">
    <name type="scientific">Psylliodes chrysocephalus</name>
    <dbReference type="NCBI Taxonomy" id="3402493"/>
    <lineage>
        <taxon>Eukaryota</taxon>
        <taxon>Metazoa</taxon>
        <taxon>Ecdysozoa</taxon>
        <taxon>Arthropoda</taxon>
        <taxon>Hexapoda</taxon>
        <taxon>Insecta</taxon>
        <taxon>Pterygota</taxon>
        <taxon>Neoptera</taxon>
        <taxon>Endopterygota</taxon>
        <taxon>Coleoptera</taxon>
        <taxon>Polyphaga</taxon>
        <taxon>Cucujiformia</taxon>
        <taxon>Chrysomeloidea</taxon>
        <taxon>Chrysomelidae</taxon>
        <taxon>Galerucinae</taxon>
        <taxon>Alticini</taxon>
        <taxon>Psylliodes</taxon>
    </lineage>
</organism>
<evidence type="ECO:0000256" key="3">
    <source>
        <dbReference type="ARBA" id="ARBA00023125"/>
    </source>
</evidence>
<dbReference type="InterPro" id="IPR009057">
    <property type="entry name" value="Homeodomain-like_sf"/>
</dbReference>
<evidence type="ECO:0000313" key="8">
    <source>
        <dbReference type="EMBL" id="CAH1110944.1"/>
    </source>
</evidence>
<protein>
    <recommendedName>
        <fullName evidence="7">Myb-like domain-containing protein</fullName>
    </recommendedName>
</protein>
<feature type="compositionally biased region" description="Polar residues" evidence="6">
    <location>
        <begin position="189"/>
        <end position="198"/>
    </location>
</feature>
<feature type="domain" description="Myb-like" evidence="7">
    <location>
        <begin position="77"/>
        <end position="131"/>
    </location>
</feature>
<sequence>MNKDYISILPKELVPNQHVLVREEVNGDIGEIIKNEEGHLLMMDLQSQTMYYLPPTSEILRFFNIEQPALSEDETKKWSREEILKLINIYKIYESSFKNTSIKNEKVWQRVSKELGTRSSEQCKNKFKYLKGKYVEKKENMSSKASGSKVVKFDFFNEFEELFAHHPNIQPQAVASSSRGEDNVKNIMGSDTNVLNNETKSDTENKKKRKRSMLEKQLDTYEDKLNERERNKERRHQDIMRKQDEALDVFKNIASSFEKFVNNN</sequence>
<dbReference type="GO" id="GO:0003677">
    <property type="term" value="F:DNA binding"/>
    <property type="evidence" value="ECO:0007669"/>
    <property type="project" value="UniProtKB-KW"/>
</dbReference>
<dbReference type="PANTHER" id="PTHR21654:SF84">
    <property type="entry name" value="SI:DKEY-66I24.7"/>
    <property type="match status" value="1"/>
</dbReference>
<reference evidence="8" key="1">
    <citation type="submission" date="2022-01" db="EMBL/GenBank/DDBJ databases">
        <authorList>
            <person name="King R."/>
        </authorList>
    </citation>
    <scope>NUCLEOTIDE SEQUENCE</scope>
</reference>
<proteinExistence type="predicted"/>
<dbReference type="EMBL" id="OV651817">
    <property type="protein sequence ID" value="CAH1110944.1"/>
    <property type="molecule type" value="Genomic_DNA"/>
</dbReference>
<dbReference type="AlphaFoldDB" id="A0A9P0GCS7"/>
<feature type="region of interest" description="Disordered" evidence="6">
    <location>
        <begin position="170"/>
        <end position="240"/>
    </location>
</feature>
<feature type="compositionally biased region" description="Basic and acidic residues" evidence="6">
    <location>
        <begin position="212"/>
        <end position="240"/>
    </location>
</feature>
<dbReference type="InterPro" id="IPR001005">
    <property type="entry name" value="SANT/Myb"/>
</dbReference>
<keyword evidence="5" id="KW-0539">Nucleus</keyword>
<dbReference type="GO" id="GO:0010468">
    <property type="term" value="P:regulation of gene expression"/>
    <property type="evidence" value="ECO:0007669"/>
    <property type="project" value="UniProtKB-ARBA"/>
</dbReference>
<dbReference type="PROSITE" id="PS50090">
    <property type="entry name" value="MYB_LIKE"/>
    <property type="match status" value="1"/>
</dbReference>
<dbReference type="PANTHER" id="PTHR21654">
    <property type="entry name" value="FI21293P1"/>
    <property type="match status" value="1"/>
</dbReference>
<evidence type="ECO:0000313" key="9">
    <source>
        <dbReference type="Proteomes" id="UP001153636"/>
    </source>
</evidence>
<evidence type="ECO:0000256" key="2">
    <source>
        <dbReference type="ARBA" id="ARBA00023015"/>
    </source>
</evidence>
<name>A0A9P0GCS7_9CUCU</name>
<accession>A0A9P0GCS7</accession>
<evidence type="ECO:0000256" key="1">
    <source>
        <dbReference type="ARBA" id="ARBA00004123"/>
    </source>
</evidence>
<dbReference type="Gene3D" id="1.10.10.60">
    <property type="entry name" value="Homeodomain-like"/>
    <property type="match status" value="1"/>
</dbReference>
<dbReference type="GO" id="GO:0005634">
    <property type="term" value="C:nucleus"/>
    <property type="evidence" value="ECO:0007669"/>
    <property type="project" value="UniProtKB-SubCell"/>
</dbReference>
<dbReference type="Pfam" id="PF13837">
    <property type="entry name" value="Myb_DNA-bind_4"/>
    <property type="match status" value="1"/>
</dbReference>
<dbReference type="InterPro" id="IPR044822">
    <property type="entry name" value="Myb_DNA-bind_4"/>
</dbReference>
<keyword evidence="2" id="KW-0805">Transcription regulation</keyword>
<evidence type="ECO:0000259" key="7">
    <source>
        <dbReference type="PROSITE" id="PS50090"/>
    </source>
</evidence>
<comment type="subcellular location">
    <subcellularLocation>
        <location evidence="1">Nucleus</location>
    </subcellularLocation>
</comment>
<dbReference type="SMART" id="SM00717">
    <property type="entry name" value="SANT"/>
    <property type="match status" value="1"/>
</dbReference>
<dbReference type="SUPFAM" id="SSF46689">
    <property type="entry name" value="Homeodomain-like"/>
    <property type="match status" value="1"/>
</dbReference>
<gene>
    <name evidence="8" type="ORF">PSYICH_LOCUS11101</name>
</gene>
<evidence type="ECO:0000256" key="4">
    <source>
        <dbReference type="ARBA" id="ARBA00023163"/>
    </source>
</evidence>
<evidence type="ECO:0000256" key="5">
    <source>
        <dbReference type="ARBA" id="ARBA00023242"/>
    </source>
</evidence>
<keyword evidence="9" id="KW-1185">Reference proteome</keyword>
<evidence type="ECO:0000256" key="6">
    <source>
        <dbReference type="SAM" id="MobiDB-lite"/>
    </source>
</evidence>
<keyword evidence="3" id="KW-0238">DNA-binding</keyword>